<keyword evidence="3" id="KW-1185">Reference proteome</keyword>
<accession>A0A4R6JEV7</accession>
<sequence>MTQPRGRLYVNPDGVVSVGDAYGEHVQIYDTYLANLVSLRERYANAWGDDDMGQQFSTKFLDGLDNLEKLIGGVRGTLAYTSEGLRSFGKAYAEADESAMEVGRRMQGDFEESFTPRARSLAPVEATAETPVAQPQHLLARPLDRVEAPLARTQHALARPLDRVEAPLARTQHALARPLDRVEAGAETPVLRSQRALARPADRVEAGAETPNARPQHALARPLDPAEEGAEMPRLFSRSVNPGVMPMQHAISSMMMKPDFSYARIGGEPLPEGYQLLAFNPFPDGTVRLDANLYESITPLAGTPVTTADGKPIDAEGRQLFVVKDNPAADPAAPGYQQMVLTYTPDGTPTPLLPGDA</sequence>
<protein>
    <recommendedName>
        <fullName evidence="4">WXG100 family type VII secretion target</fullName>
    </recommendedName>
</protein>
<dbReference type="OrthoDB" id="3284120at2"/>
<gene>
    <name evidence="2" type="ORF">C8E87_8578</name>
</gene>
<dbReference type="AlphaFoldDB" id="A0A4R6JEV7"/>
<comment type="caution">
    <text evidence="2">The sequence shown here is derived from an EMBL/GenBank/DDBJ whole genome shotgun (WGS) entry which is preliminary data.</text>
</comment>
<organism evidence="2 3">
    <name type="scientific">Paractinoplanes brasiliensis</name>
    <dbReference type="NCBI Taxonomy" id="52695"/>
    <lineage>
        <taxon>Bacteria</taxon>
        <taxon>Bacillati</taxon>
        <taxon>Actinomycetota</taxon>
        <taxon>Actinomycetes</taxon>
        <taxon>Micromonosporales</taxon>
        <taxon>Micromonosporaceae</taxon>
        <taxon>Paractinoplanes</taxon>
    </lineage>
</organism>
<feature type="region of interest" description="Disordered" evidence="1">
    <location>
        <begin position="196"/>
        <end position="219"/>
    </location>
</feature>
<name>A0A4R6JEV7_9ACTN</name>
<evidence type="ECO:0000313" key="2">
    <source>
        <dbReference type="EMBL" id="TDO33095.1"/>
    </source>
</evidence>
<evidence type="ECO:0000256" key="1">
    <source>
        <dbReference type="SAM" id="MobiDB-lite"/>
    </source>
</evidence>
<dbReference type="RefSeq" id="WP_133878978.1">
    <property type="nucleotide sequence ID" value="NZ_SNWR01000002.1"/>
</dbReference>
<evidence type="ECO:0000313" key="3">
    <source>
        <dbReference type="Proteomes" id="UP000294901"/>
    </source>
</evidence>
<reference evidence="2 3" key="1">
    <citation type="submission" date="2019-03" db="EMBL/GenBank/DDBJ databases">
        <title>Sequencing the genomes of 1000 actinobacteria strains.</title>
        <authorList>
            <person name="Klenk H.-P."/>
        </authorList>
    </citation>
    <scope>NUCLEOTIDE SEQUENCE [LARGE SCALE GENOMIC DNA]</scope>
    <source>
        <strain evidence="2 3">DSM 43805</strain>
    </source>
</reference>
<dbReference type="Proteomes" id="UP000294901">
    <property type="component" value="Unassembled WGS sequence"/>
</dbReference>
<dbReference type="EMBL" id="SNWR01000002">
    <property type="protein sequence ID" value="TDO33095.1"/>
    <property type="molecule type" value="Genomic_DNA"/>
</dbReference>
<evidence type="ECO:0008006" key="4">
    <source>
        <dbReference type="Google" id="ProtNLM"/>
    </source>
</evidence>
<proteinExistence type="predicted"/>